<feature type="transmembrane region" description="Helical" evidence="2">
    <location>
        <begin position="117"/>
        <end position="134"/>
    </location>
</feature>
<feature type="region of interest" description="Disordered" evidence="1">
    <location>
        <begin position="1"/>
        <end position="22"/>
    </location>
</feature>
<dbReference type="STRING" id="1111735.GCA_000428045_01606"/>
<accession>A0A2N6CUH5</accession>
<evidence type="ECO:0000313" key="5">
    <source>
        <dbReference type="Proteomes" id="UP000235015"/>
    </source>
</evidence>
<name>A0A2N6CUH5_9GAMM</name>
<keyword evidence="2" id="KW-0812">Transmembrane</keyword>
<organism evidence="4 5">
    <name type="scientific">Sedimenticola selenatireducens</name>
    <dbReference type="NCBI Taxonomy" id="191960"/>
    <lineage>
        <taxon>Bacteria</taxon>
        <taxon>Pseudomonadati</taxon>
        <taxon>Pseudomonadota</taxon>
        <taxon>Gammaproteobacteria</taxon>
        <taxon>Chromatiales</taxon>
        <taxon>Sedimenticolaceae</taxon>
        <taxon>Sedimenticola</taxon>
    </lineage>
</organism>
<keyword evidence="2" id="KW-0472">Membrane</keyword>
<evidence type="ECO:0000256" key="1">
    <source>
        <dbReference type="SAM" id="MobiDB-lite"/>
    </source>
</evidence>
<keyword evidence="2" id="KW-1133">Transmembrane helix</keyword>
<protein>
    <recommendedName>
        <fullName evidence="3">Zinc-ribbon domain-containing protein</fullName>
    </recommendedName>
</protein>
<dbReference type="Pfam" id="PF13240">
    <property type="entry name" value="Zn_Ribbon_1"/>
    <property type="match status" value="1"/>
</dbReference>
<reference evidence="4 5" key="1">
    <citation type="submission" date="2017-11" db="EMBL/GenBank/DDBJ databases">
        <title>Genome-resolved metagenomics identifies genetic mobility, metabolic interactions, and unexpected diversity in perchlorate-reducing communities.</title>
        <authorList>
            <person name="Barnum T.P."/>
            <person name="Figueroa I.A."/>
            <person name="Carlstrom C.I."/>
            <person name="Lucas L.N."/>
            <person name="Engelbrektson A.L."/>
            <person name="Coates J.D."/>
        </authorList>
    </citation>
    <scope>NUCLEOTIDE SEQUENCE [LARGE SCALE GENOMIC DNA]</scope>
    <source>
        <strain evidence="4">BM301</strain>
    </source>
</reference>
<feature type="domain" description="Zinc-ribbon" evidence="3">
    <location>
        <begin position="29"/>
        <end position="47"/>
    </location>
</feature>
<proteinExistence type="predicted"/>
<dbReference type="Proteomes" id="UP000235015">
    <property type="component" value="Unassembled WGS sequence"/>
</dbReference>
<dbReference type="AlphaFoldDB" id="A0A2N6CUH5"/>
<gene>
    <name evidence="4" type="ORF">C0630_15470</name>
</gene>
<comment type="caution">
    <text evidence="4">The sequence shown here is derived from an EMBL/GenBank/DDBJ whole genome shotgun (WGS) entry which is preliminary data.</text>
</comment>
<evidence type="ECO:0000259" key="3">
    <source>
        <dbReference type="Pfam" id="PF13240"/>
    </source>
</evidence>
<evidence type="ECO:0000313" key="4">
    <source>
        <dbReference type="EMBL" id="PLX60819.1"/>
    </source>
</evidence>
<evidence type="ECO:0000256" key="2">
    <source>
        <dbReference type="SAM" id="Phobius"/>
    </source>
</evidence>
<dbReference type="EMBL" id="PKUN01000023">
    <property type="protein sequence ID" value="PLX60819.1"/>
    <property type="molecule type" value="Genomic_DNA"/>
</dbReference>
<feature type="transmembrane region" description="Helical" evidence="2">
    <location>
        <begin position="82"/>
        <end position="105"/>
    </location>
</feature>
<dbReference type="InterPro" id="IPR026870">
    <property type="entry name" value="Zinc_ribbon_dom"/>
</dbReference>
<sequence length="136" mass="14662">MARSSGEIPIQADWPCESRHQKQGGSGMFCPECGTENPDNARFCGNCRHPLASASGTTGSHQTDPVIEIGTDPATVLDGMKYGILFATLFIPFIGLIMGIIYLVQGESEAKKDVGKLWLYGSIAVMVFYLIISGEM</sequence>